<evidence type="ECO:0000256" key="1">
    <source>
        <dbReference type="ARBA" id="ARBA00010088"/>
    </source>
</evidence>
<reference evidence="5" key="1">
    <citation type="submission" date="2018-05" db="EMBL/GenBank/DDBJ databases">
        <authorList>
            <person name="Lanie J.A."/>
            <person name="Ng W.-L."/>
            <person name="Kazmierczak K.M."/>
            <person name="Andrzejewski T.M."/>
            <person name="Davidsen T.M."/>
            <person name="Wayne K.J."/>
            <person name="Tettelin H."/>
            <person name="Glass J.I."/>
            <person name="Rusch D."/>
            <person name="Podicherti R."/>
            <person name="Tsui H.-C.T."/>
            <person name="Winkler M.E."/>
        </authorList>
    </citation>
    <scope>NUCLEOTIDE SEQUENCE</scope>
</reference>
<dbReference type="GO" id="GO:0097176">
    <property type="term" value="P:epoxide metabolic process"/>
    <property type="evidence" value="ECO:0007669"/>
    <property type="project" value="TreeGrafter"/>
</dbReference>
<proteinExistence type="inferred from homology"/>
<evidence type="ECO:0000313" key="5">
    <source>
        <dbReference type="EMBL" id="SVC72084.1"/>
    </source>
</evidence>
<dbReference type="SUPFAM" id="SSF53474">
    <property type="entry name" value="alpha/beta-Hydrolases"/>
    <property type="match status" value="1"/>
</dbReference>
<feature type="non-terminal residue" evidence="5">
    <location>
        <position position="85"/>
    </location>
</feature>
<dbReference type="Gene3D" id="3.40.50.1820">
    <property type="entry name" value="alpha/beta hydrolase"/>
    <property type="match status" value="1"/>
</dbReference>
<name>A0A382PFA3_9ZZZZ</name>
<dbReference type="Pfam" id="PF06441">
    <property type="entry name" value="EHN"/>
    <property type="match status" value="1"/>
</dbReference>
<evidence type="ECO:0000259" key="4">
    <source>
        <dbReference type="Pfam" id="PF06441"/>
    </source>
</evidence>
<dbReference type="PANTHER" id="PTHR21661:SF35">
    <property type="entry name" value="EPOXIDE HYDROLASE"/>
    <property type="match status" value="1"/>
</dbReference>
<evidence type="ECO:0000256" key="3">
    <source>
        <dbReference type="ARBA" id="ARBA00022801"/>
    </source>
</evidence>
<gene>
    <name evidence="5" type="ORF">METZ01_LOCUS324938</name>
</gene>
<keyword evidence="2" id="KW-0058">Aromatic hydrocarbons catabolism</keyword>
<dbReference type="AlphaFoldDB" id="A0A382PFA3"/>
<dbReference type="EMBL" id="UINC01107019">
    <property type="protein sequence ID" value="SVC72084.1"/>
    <property type="molecule type" value="Genomic_DNA"/>
</dbReference>
<evidence type="ECO:0000256" key="2">
    <source>
        <dbReference type="ARBA" id="ARBA00022797"/>
    </source>
</evidence>
<dbReference type="InterPro" id="IPR010497">
    <property type="entry name" value="Epoxide_hydro_N"/>
</dbReference>
<accession>A0A382PFA3</accession>
<feature type="domain" description="Epoxide hydrolase N-terminal" evidence="4">
    <location>
        <begin position="19"/>
        <end position="84"/>
    </location>
</feature>
<dbReference type="InterPro" id="IPR029058">
    <property type="entry name" value="AB_hydrolase_fold"/>
</dbReference>
<dbReference type="PANTHER" id="PTHR21661">
    <property type="entry name" value="EPOXIDE HYDROLASE 1-RELATED"/>
    <property type="match status" value="1"/>
</dbReference>
<protein>
    <recommendedName>
        <fullName evidence="4">Epoxide hydrolase N-terminal domain-containing protein</fullName>
    </recommendedName>
</protein>
<comment type="similarity">
    <text evidence="1">Belongs to the peptidase S33 family.</text>
</comment>
<organism evidence="5">
    <name type="scientific">marine metagenome</name>
    <dbReference type="NCBI Taxonomy" id="408172"/>
    <lineage>
        <taxon>unclassified sequences</taxon>
        <taxon>metagenomes</taxon>
        <taxon>ecological metagenomes</taxon>
    </lineage>
</organism>
<keyword evidence="3" id="KW-0378">Hydrolase</keyword>
<sequence>MPDAPDPSGPTPSGEDVLPFTVDVDEAQVDELHRRLTYARWPDQVPGTGWDHGCDQQWLRNLAEYWASGFDWRAAQARINAFDQV</sequence>
<dbReference type="GO" id="GO:0004301">
    <property type="term" value="F:epoxide hydrolase activity"/>
    <property type="evidence" value="ECO:0007669"/>
    <property type="project" value="TreeGrafter"/>
</dbReference>